<dbReference type="RefSeq" id="WP_302712996.1">
    <property type="nucleotide sequence ID" value="NZ_JAULRT010000052.1"/>
</dbReference>
<protein>
    <submittedName>
        <fullName evidence="1">Type 1 pili tip component</fullName>
    </submittedName>
</protein>
<dbReference type="EMBL" id="JAULRT010000052">
    <property type="protein sequence ID" value="MDO3382637.1"/>
    <property type="molecule type" value="Genomic_DNA"/>
</dbReference>
<gene>
    <name evidence="1" type="ORF">QWI16_10680</name>
</gene>
<accession>A0ABT8TEW9</accession>
<name>A0ABT8TEW9_9GAMM</name>
<proteinExistence type="predicted"/>
<keyword evidence="2" id="KW-1185">Reference proteome</keyword>
<comment type="caution">
    <text evidence="1">The sequence shown here is derived from an EMBL/GenBank/DDBJ whole genome shotgun (WGS) entry which is preliminary data.</text>
</comment>
<reference evidence="1" key="1">
    <citation type="submission" date="2023-07" db="EMBL/GenBank/DDBJ databases">
        <title>Gilvimarinus algae sp. nov., isolated from the surface of Kelp.</title>
        <authorList>
            <person name="Sun Y.Y."/>
            <person name="Gong Y."/>
            <person name="Du Z.J."/>
        </authorList>
    </citation>
    <scope>NUCLEOTIDE SEQUENCE</scope>
    <source>
        <strain evidence="1">SDUM040014</strain>
    </source>
</reference>
<dbReference type="Proteomes" id="UP001168380">
    <property type="component" value="Unassembled WGS sequence"/>
</dbReference>
<evidence type="ECO:0000313" key="2">
    <source>
        <dbReference type="Proteomes" id="UP001168380"/>
    </source>
</evidence>
<sequence length="111" mass="12429">MDMKPGELLAYWEKTASGRLTSTPYPVRLPLEDAAKLEALAQMYPKKSLEQLVADLLSSALHELEESMPYIKGSEVVAHDEFGDEIYEDAGPTSRFLSLSQQKLAELKEKN</sequence>
<evidence type="ECO:0000313" key="1">
    <source>
        <dbReference type="EMBL" id="MDO3382637.1"/>
    </source>
</evidence>
<organism evidence="1 2">
    <name type="scientific">Gilvimarinus algae</name>
    <dbReference type="NCBI Taxonomy" id="3058037"/>
    <lineage>
        <taxon>Bacteria</taxon>
        <taxon>Pseudomonadati</taxon>
        <taxon>Pseudomonadota</taxon>
        <taxon>Gammaproteobacteria</taxon>
        <taxon>Cellvibrionales</taxon>
        <taxon>Cellvibrionaceae</taxon>
        <taxon>Gilvimarinus</taxon>
    </lineage>
</organism>